<evidence type="ECO:0000313" key="3">
    <source>
        <dbReference type="Proteomes" id="UP001148786"/>
    </source>
</evidence>
<dbReference type="EMBL" id="JANKHO010002496">
    <property type="protein sequence ID" value="KAJ3491949.1"/>
    <property type="molecule type" value="Genomic_DNA"/>
</dbReference>
<sequence>MMTWDKGKGKASDLSFDAHARQEELLFLPDEDEEDPFLESEDDDQSDYEAINDNTDQDKTSSSMMWLDPAEELNLAKYSMQIPIGAAEDHILVDVNMDAQSELQTYSGPLSSLRTQDIIGIIEGIQVGIDAQKSEMKPKKYF</sequence>
<protein>
    <submittedName>
        <fullName evidence="2">Uncharacterized protein</fullName>
    </submittedName>
</protein>
<dbReference type="Proteomes" id="UP001148786">
    <property type="component" value="Unassembled WGS sequence"/>
</dbReference>
<dbReference type="AlphaFoldDB" id="A0A9W8JM65"/>
<reference evidence="2" key="1">
    <citation type="submission" date="2022-07" db="EMBL/GenBank/DDBJ databases">
        <title>Genome Sequence of Agrocybe chaxingu.</title>
        <authorList>
            <person name="Buettner E."/>
        </authorList>
    </citation>
    <scope>NUCLEOTIDE SEQUENCE</scope>
    <source>
        <strain evidence="2">MP-N11</strain>
    </source>
</reference>
<accession>A0A9W8JM65</accession>
<feature type="region of interest" description="Disordered" evidence="1">
    <location>
        <begin position="23"/>
        <end position="63"/>
    </location>
</feature>
<name>A0A9W8JM65_9AGAR</name>
<feature type="compositionally biased region" description="Acidic residues" evidence="1">
    <location>
        <begin position="29"/>
        <end position="47"/>
    </location>
</feature>
<gene>
    <name evidence="2" type="ORF">NLJ89_g11287</name>
</gene>
<organism evidence="2 3">
    <name type="scientific">Agrocybe chaxingu</name>
    <dbReference type="NCBI Taxonomy" id="84603"/>
    <lineage>
        <taxon>Eukaryota</taxon>
        <taxon>Fungi</taxon>
        <taxon>Dikarya</taxon>
        <taxon>Basidiomycota</taxon>
        <taxon>Agaricomycotina</taxon>
        <taxon>Agaricomycetes</taxon>
        <taxon>Agaricomycetidae</taxon>
        <taxon>Agaricales</taxon>
        <taxon>Agaricineae</taxon>
        <taxon>Strophariaceae</taxon>
        <taxon>Agrocybe</taxon>
    </lineage>
</organism>
<comment type="caution">
    <text evidence="2">The sequence shown here is derived from an EMBL/GenBank/DDBJ whole genome shotgun (WGS) entry which is preliminary data.</text>
</comment>
<keyword evidence="3" id="KW-1185">Reference proteome</keyword>
<evidence type="ECO:0000256" key="1">
    <source>
        <dbReference type="SAM" id="MobiDB-lite"/>
    </source>
</evidence>
<proteinExistence type="predicted"/>
<evidence type="ECO:0000313" key="2">
    <source>
        <dbReference type="EMBL" id="KAJ3491949.1"/>
    </source>
</evidence>